<evidence type="ECO:0000256" key="2">
    <source>
        <dbReference type="ARBA" id="ARBA00022803"/>
    </source>
</evidence>
<gene>
    <name evidence="3" type="ORF">CCAE0312_LOCUS782</name>
</gene>
<keyword evidence="1" id="KW-0677">Repeat</keyword>
<sequence>MAASVKELLRRTKELLDAGDADAALGKCKEVLEKDKRNYHAWVFAGFAAKMKGEVSRAVKAYERAITIREDLPTAWRGLSEALAEPSELQVDGTEADPAWKRRAEVAQRLAQLIPEKKHEYLFAAATALENLGDDAQEEAIAAWEQCGDLEAQGRILRILQRKETSIDRQCRILERIEPEAWDRLCLEPVMVRNMFSMFMRHTVRARFDQMETSQEREKILQESCKFLPLAQRIGSVDLLTFFLEVLEEDDFDLVRVGSSVLEPERISQKILHLNPCIVQGSAESAASAWISFSLNASQGFTDDRSLMGINRSEVAVIRSNNSTSSVANRFFPDHTTITELLYQVWVCEQRKDWKLVLDFAKVIF</sequence>
<dbReference type="GO" id="GO:0006401">
    <property type="term" value="P:RNA catabolic process"/>
    <property type="evidence" value="ECO:0007669"/>
    <property type="project" value="InterPro"/>
</dbReference>
<dbReference type="EMBL" id="HBGH01001540">
    <property type="protein sequence ID" value="CAD9223662.1"/>
    <property type="molecule type" value="Transcribed_RNA"/>
</dbReference>
<dbReference type="Gene3D" id="1.25.40.10">
    <property type="entry name" value="Tetratricopeptide repeat domain"/>
    <property type="match status" value="1"/>
</dbReference>
<dbReference type="PANTHER" id="PTHR15704:SF7">
    <property type="entry name" value="SUPERKILLER COMPLEX PROTEIN 3"/>
    <property type="match status" value="1"/>
</dbReference>
<evidence type="ECO:0000313" key="3">
    <source>
        <dbReference type="EMBL" id="CAD9223662.1"/>
    </source>
</evidence>
<dbReference type="SUPFAM" id="SSF48452">
    <property type="entry name" value="TPR-like"/>
    <property type="match status" value="1"/>
</dbReference>
<dbReference type="AlphaFoldDB" id="A0A7S1T6T6"/>
<dbReference type="GO" id="GO:0055087">
    <property type="term" value="C:Ski complex"/>
    <property type="evidence" value="ECO:0007669"/>
    <property type="project" value="InterPro"/>
</dbReference>
<reference evidence="3" key="1">
    <citation type="submission" date="2021-01" db="EMBL/GenBank/DDBJ databases">
        <authorList>
            <person name="Corre E."/>
            <person name="Pelletier E."/>
            <person name="Niang G."/>
            <person name="Scheremetjew M."/>
            <person name="Finn R."/>
            <person name="Kale V."/>
            <person name="Holt S."/>
            <person name="Cochrane G."/>
            <person name="Meng A."/>
            <person name="Brown T."/>
            <person name="Cohen L."/>
        </authorList>
    </citation>
    <scope>NUCLEOTIDE SEQUENCE</scope>
    <source>
        <strain evidence="3">SAG 36.94</strain>
    </source>
</reference>
<evidence type="ECO:0000256" key="1">
    <source>
        <dbReference type="ARBA" id="ARBA00022737"/>
    </source>
</evidence>
<organism evidence="3">
    <name type="scientific">Compsopogon caeruleus</name>
    <dbReference type="NCBI Taxonomy" id="31354"/>
    <lineage>
        <taxon>Eukaryota</taxon>
        <taxon>Rhodophyta</taxon>
        <taxon>Compsopogonophyceae</taxon>
        <taxon>Compsopogonales</taxon>
        <taxon>Compsopogonaceae</taxon>
        <taxon>Compsopogon</taxon>
    </lineage>
</organism>
<name>A0A7S1T6T6_9RHOD</name>
<protein>
    <submittedName>
        <fullName evidence="3">Uncharacterized protein</fullName>
    </submittedName>
</protein>
<proteinExistence type="predicted"/>
<dbReference type="InterPro" id="IPR011990">
    <property type="entry name" value="TPR-like_helical_dom_sf"/>
</dbReference>
<keyword evidence="2" id="KW-0802">TPR repeat</keyword>
<dbReference type="PANTHER" id="PTHR15704">
    <property type="entry name" value="SUPERKILLER 3 PROTEIN-RELATED"/>
    <property type="match status" value="1"/>
</dbReference>
<accession>A0A7S1T6T6</accession>
<dbReference type="InterPro" id="IPR039226">
    <property type="entry name" value="Ski3/TTC37"/>
</dbReference>